<organism evidence="4 5">
    <name type="scientific">Salix brachista</name>
    <dbReference type="NCBI Taxonomy" id="2182728"/>
    <lineage>
        <taxon>Eukaryota</taxon>
        <taxon>Viridiplantae</taxon>
        <taxon>Streptophyta</taxon>
        <taxon>Embryophyta</taxon>
        <taxon>Tracheophyta</taxon>
        <taxon>Spermatophyta</taxon>
        <taxon>Magnoliopsida</taxon>
        <taxon>eudicotyledons</taxon>
        <taxon>Gunneridae</taxon>
        <taxon>Pentapetalae</taxon>
        <taxon>rosids</taxon>
        <taxon>fabids</taxon>
        <taxon>Malpighiales</taxon>
        <taxon>Salicaceae</taxon>
        <taxon>Saliceae</taxon>
        <taxon>Salix</taxon>
    </lineage>
</organism>
<dbReference type="InterPro" id="IPR011009">
    <property type="entry name" value="Kinase-like_dom_sf"/>
</dbReference>
<proteinExistence type="predicted"/>
<feature type="compositionally biased region" description="Basic and acidic residues" evidence="2">
    <location>
        <begin position="395"/>
        <end position="404"/>
    </location>
</feature>
<keyword evidence="1" id="KW-0067">ATP-binding</keyword>
<dbReference type="AlphaFoldDB" id="A0A5N5LFJ7"/>
<dbReference type="InterPro" id="IPR010433">
    <property type="entry name" value="EIF-4B_pln"/>
</dbReference>
<dbReference type="InterPro" id="IPR017441">
    <property type="entry name" value="Protein_kinase_ATP_BS"/>
</dbReference>
<feature type="compositionally biased region" description="Polar residues" evidence="2">
    <location>
        <begin position="600"/>
        <end position="613"/>
    </location>
</feature>
<evidence type="ECO:0000313" key="4">
    <source>
        <dbReference type="EMBL" id="KAB5541554.1"/>
    </source>
</evidence>
<feature type="compositionally biased region" description="Polar residues" evidence="2">
    <location>
        <begin position="437"/>
        <end position="446"/>
    </location>
</feature>
<dbReference type="GO" id="GO:0007165">
    <property type="term" value="P:signal transduction"/>
    <property type="evidence" value="ECO:0007669"/>
    <property type="project" value="TreeGrafter"/>
</dbReference>
<feature type="compositionally biased region" description="Basic and acidic residues" evidence="2">
    <location>
        <begin position="532"/>
        <end position="573"/>
    </location>
</feature>
<dbReference type="PANTHER" id="PTHR48011">
    <property type="entry name" value="CCR4-NOT TRANSCRIPTIONAL COMPLEX SUBUNIT CAF120-RELATED"/>
    <property type="match status" value="1"/>
</dbReference>
<dbReference type="Gene3D" id="3.30.200.20">
    <property type="entry name" value="Phosphorylase Kinase, domain 1"/>
    <property type="match status" value="1"/>
</dbReference>
<evidence type="ECO:0000256" key="1">
    <source>
        <dbReference type="PROSITE-ProRule" id="PRU10141"/>
    </source>
</evidence>
<dbReference type="PROSITE" id="PS00107">
    <property type="entry name" value="PROTEIN_KINASE_ATP"/>
    <property type="match status" value="1"/>
</dbReference>
<feature type="region of interest" description="Disordered" evidence="2">
    <location>
        <begin position="317"/>
        <end position="628"/>
    </location>
</feature>
<dbReference type="Pfam" id="PF00069">
    <property type="entry name" value="Pkinase"/>
    <property type="match status" value="1"/>
</dbReference>
<dbReference type="InterPro" id="IPR052751">
    <property type="entry name" value="Plant_MAPKKK"/>
</dbReference>
<feature type="compositionally biased region" description="Basic and acidic residues" evidence="2">
    <location>
        <begin position="336"/>
        <end position="349"/>
    </location>
</feature>
<dbReference type="PROSITE" id="PS50011">
    <property type="entry name" value="PROTEIN_KINASE_DOM"/>
    <property type="match status" value="1"/>
</dbReference>
<feature type="binding site" evidence="1">
    <location>
        <position position="28"/>
    </location>
    <ligand>
        <name>ATP</name>
        <dbReference type="ChEBI" id="CHEBI:30616"/>
    </ligand>
</feature>
<protein>
    <recommendedName>
        <fullName evidence="3">Protein kinase domain-containing protein</fullName>
    </recommendedName>
</protein>
<feature type="compositionally biased region" description="Acidic residues" evidence="2">
    <location>
        <begin position="618"/>
        <end position="628"/>
    </location>
</feature>
<dbReference type="GO" id="GO:0004672">
    <property type="term" value="F:protein kinase activity"/>
    <property type="evidence" value="ECO:0007669"/>
    <property type="project" value="InterPro"/>
</dbReference>
<dbReference type="Pfam" id="PF06273">
    <property type="entry name" value="eIF-4B"/>
    <property type="match status" value="1"/>
</dbReference>
<dbReference type="PANTHER" id="PTHR48011:SF51">
    <property type="entry name" value="PROTEIN KINASE SUPERFAMILY PROTEIN"/>
    <property type="match status" value="1"/>
</dbReference>
<dbReference type="Gene3D" id="1.10.510.10">
    <property type="entry name" value="Transferase(Phosphotransferase) domain 1"/>
    <property type="match status" value="1"/>
</dbReference>
<dbReference type="GO" id="GO:0003743">
    <property type="term" value="F:translation initiation factor activity"/>
    <property type="evidence" value="ECO:0007669"/>
    <property type="project" value="InterPro"/>
</dbReference>
<keyword evidence="5" id="KW-1185">Reference proteome</keyword>
<comment type="caution">
    <text evidence="4">The sequence shown here is derived from an EMBL/GenBank/DDBJ whole genome shotgun (WGS) entry which is preliminary data.</text>
</comment>
<feature type="compositionally biased region" description="Gly residues" evidence="2">
    <location>
        <begin position="575"/>
        <end position="585"/>
    </location>
</feature>
<accession>A0A5N5LFJ7</accession>
<keyword evidence="1" id="KW-0547">Nucleotide-binding</keyword>
<dbReference type="InterPro" id="IPR000719">
    <property type="entry name" value="Prot_kinase_dom"/>
</dbReference>
<reference evidence="5" key="1">
    <citation type="journal article" date="2019" name="Gigascience">
        <title>De novo genome assembly of the endangered Acer yangbiense, a plant species with extremely small populations endemic to Yunnan Province, China.</title>
        <authorList>
            <person name="Yang J."/>
            <person name="Wariss H.M."/>
            <person name="Tao L."/>
            <person name="Zhang R."/>
            <person name="Yun Q."/>
            <person name="Hollingsworth P."/>
            <person name="Dao Z."/>
            <person name="Luo G."/>
            <person name="Guo H."/>
            <person name="Ma Y."/>
            <person name="Sun W."/>
        </authorList>
    </citation>
    <scope>NUCLEOTIDE SEQUENCE [LARGE SCALE GENOMIC DNA]</scope>
    <source>
        <strain evidence="5">cv. br00</strain>
    </source>
</reference>
<feature type="domain" description="Protein kinase" evidence="3">
    <location>
        <begin position="1"/>
        <end position="228"/>
    </location>
</feature>
<evidence type="ECO:0000259" key="3">
    <source>
        <dbReference type="PROSITE" id="PS50011"/>
    </source>
</evidence>
<dbReference type="EMBL" id="VDCV01000009">
    <property type="protein sequence ID" value="KAB5541554.1"/>
    <property type="molecule type" value="Genomic_DNA"/>
</dbReference>
<sequence>MKKLGQGTYGTVYLAMSTFTEELYFAVKNANLEDSSTLQKERRIFQKFRGANEVVKCYGKYTKMLLRGLSCIDNNGHVHCDLKPANILVFPREADGLSDVQLKIADFGLAKEPGEDDSDMLFRMYQYRGTPCYMSPESVQFAEITPALDIWSLGCIVVEMITGRIAWGNLDSKELFNKLVSGNESPEIPEYISESGKDFLRRCFELDHRYRWTADALLSLYSLKTKTFPDKTTIEKTSAFTMAATMSSPWSKPGAWALDAEEHEAELQQEHENSQKASTFIAAPLGGAAEFPSLAAGAATKQPKKKKNQTLSLAEFSTYSSTKSSHEPDLFNLPTRPRERSAEELDRARLGGGFKSYGLNYRSGGEESNSRWGGGGNGNSRAPNRESSREFAPSRADEIDDWSKTKKSPAGNGYERRERERGSSFFDSQSKADESASWVSNKTTNDGPRRFGEANNGGFERRGSYDSLSRERHGFSGGAADSDNWGRKKDESFSSGSVGERPKLKLQPRTLPVSDGNGAVEKAKGSNPFGDARPREEVLKEKGMDYKEIDEKLESVKISSERSKDVERGDSFGKRGFGIGRGGSGNERSWRKPDVADSGSRPQSAGTTENGNNAEDGLATDDEVFEGN</sequence>
<gene>
    <name evidence="4" type="ORF">DKX38_014528</name>
</gene>
<dbReference type="SUPFAM" id="SSF56112">
    <property type="entry name" value="Protein kinase-like (PK-like)"/>
    <property type="match status" value="1"/>
</dbReference>
<dbReference type="GO" id="GO:0005524">
    <property type="term" value="F:ATP binding"/>
    <property type="evidence" value="ECO:0007669"/>
    <property type="project" value="UniProtKB-UniRule"/>
</dbReference>
<feature type="compositionally biased region" description="Basic and acidic residues" evidence="2">
    <location>
        <begin position="459"/>
        <end position="474"/>
    </location>
</feature>
<dbReference type="SMART" id="SM00220">
    <property type="entry name" value="S_TKc"/>
    <property type="match status" value="1"/>
</dbReference>
<evidence type="ECO:0000313" key="5">
    <source>
        <dbReference type="Proteomes" id="UP000326939"/>
    </source>
</evidence>
<name>A0A5N5LFJ7_9ROSI</name>
<dbReference type="Proteomes" id="UP000326939">
    <property type="component" value="Chromosome 9"/>
</dbReference>
<evidence type="ECO:0000256" key="2">
    <source>
        <dbReference type="SAM" id="MobiDB-lite"/>
    </source>
</evidence>